<comment type="caution">
    <text evidence="2">The sequence shown here is derived from an EMBL/GenBank/DDBJ whole genome shotgun (WGS) entry which is preliminary data.</text>
</comment>
<sequence>MEKPEIIIILILSTLLNSTLTLKSLNLSINTLKYNVCTIYVDTSTLPLQRSVDIEVLLNIAQENQGTLDLLWIFIKTALPKVALTKDGNLTVDESKHVAEQGKHSERSCNIILTDLSPIVSLTSFRVDHELAYFYIWRSILFGIAGGRNFPLNGKPTILFALTYYRFWGINSNYRDAALTSPVLFFIIEVARNPRIPMISCKWVCIHCGIDKELFHVQNPFKSLLSKFLLEAYPQPTHLERFQKRPHFATELWPAKGSEFDKIFCRYPTIEIARNILQFAEQGIVLNLCMQPNAVIIYEMSKILNFTMIYGGIIPPGGDVYHFKGLLVQVTAIQNYKFGQGRSAMEWGQGLDENIMEDTAFWQYSYCEPKQKFSSHDIFRILGGSFDTYTWLGISGSVILLYTFSKLTYLNNGYNSAAEIFVETISILFQQGTVHFQGYKMAFLLVSFLLAFFYTDDMAGKMISPAKPHRQSTISELLNNGYKIVKHRMDKKDRTWQQFADQLQWLLKSEKFKGNILLSDYWRNYTDDAVTTANTISQDTISSIFKPKSVLMEVANKPNCHYLRKKYIVGPSYIRTFAINRLQISNILNRLYFDSGVRMFWANLINLSDIRKMSKIKGGLLEAKVAAMNVDDRVKSLMLLLIGLLSVSLIVFLVEVFPVGRRLFKASKFKLDISVEVTRIEVQSRN</sequence>
<keyword evidence="1" id="KW-0812">Transmembrane</keyword>
<keyword evidence="3" id="KW-1185">Reference proteome</keyword>
<keyword evidence="1" id="KW-1133">Transmembrane helix</keyword>
<dbReference type="Proteomes" id="UP001642540">
    <property type="component" value="Unassembled WGS sequence"/>
</dbReference>
<dbReference type="EMBL" id="CAXLJM020000086">
    <property type="protein sequence ID" value="CAL8131333.1"/>
    <property type="molecule type" value="Genomic_DNA"/>
</dbReference>
<reference evidence="2 3" key="1">
    <citation type="submission" date="2024-08" db="EMBL/GenBank/DDBJ databases">
        <authorList>
            <person name="Cucini C."/>
            <person name="Frati F."/>
        </authorList>
    </citation>
    <scope>NUCLEOTIDE SEQUENCE [LARGE SCALE GENOMIC DNA]</scope>
</reference>
<keyword evidence="1" id="KW-0472">Membrane</keyword>
<accession>A0ABP1RN30</accession>
<organism evidence="2 3">
    <name type="scientific">Orchesella dallaii</name>
    <dbReference type="NCBI Taxonomy" id="48710"/>
    <lineage>
        <taxon>Eukaryota</taxon>
        <taxon>Metazoa</taxon>
        <taxon>Ecdysozoa</taxon>
        <taxon>Arthropoda</taxon>
        <taxon>Hexapoda</taxon>
        <taxon>Collembola</taxon>
        <taxon>Entomobryomorpha</taxon>
        <taxon>Entomobryoidea</taxon>
        <taxon>Orchesellidae</taxon>
        <taxon>Orchesellinae</taxon>
        <taxon>Orchesella</taxon>
    </lineage>
</organism>
<protein>
    <submittedName>
        <fullName evidence="2">Uncharacterized protein</fullName>
    </submittedName>
</protein>
<evidence type="ECO:0000256" key="1">
    <source>
        <dbReference type="SAM" id="Phobius"/>
    </source>
</evidence>
<feature type="transmembrane region" description="Helical" evidence="1">
    <location>
        <begin position="637"/>
        <end position="657"/>
    </location>
</feature>
<gene>
    <name evidence="2" type="ORF">ODALV1_LOCUS24133</name>
</gene>
<feature type="transmembrane region" description="Helical" evidence="1">
    <location>
        <begin position="436"/>
        <end position="454"/>
    </location>
</feature>
<proteinExistence type="predicted"/>
<name>A0ABP1RN30_9HEXA</name>
<evidence type="ECO:0000313" key="3">
    <source>
        <dbReference type="Proteomes" id="UP001642540"/>
    </source>
</evidence>
<evidence type="ECO:0000313" key="2">
    <source>
        <dbReference type="EMBL" id="CAL8131333.1"/>
    </source>
</evidence>